<evidence type="ECO:0000256" key="2">
    <source>
        <dbReference type="ARBA" id="ARBA00022737"/>
    </source>
</evidence>
<keyword evidence="6" id="KW-1185">Reference proteome</keyword>
<protein>
    <submittedName>
        <fullName evidence="5">NACHT, LRR and PYD domains-containing protein 14</fullName>
    </submittedName>
</protein>
<comment type="caution">
    <text evidence="5">The sequence shown here is derived from an EMBL/GenBank/DDBJ whole genome shotgun (WGS) entry which is preliminary data.</text>
</comment>
<dbReference type="Proteomes" id="UP001140011">
    <property type="component" value="Unassembled WGS sequence"/>
</dbReference>
<feature type="region of interest" description="Disordered" evidence="4">
    <location>
        <begin position="14"/>
        <end position="40"/>
    </location>
</feature>
<accession>A0A9W8H3M0</accession>
<sequence>MDILRTVELAPVGTAPTSALPKSRSNASLSSSTSTENSPTLCEQARDDIGVADNGATVLSHSRELCFLDLTPSELDIPEALGGRSAATIECLRVNRCRMDSKTFARLVDGLCSNDLTRLHTVDLSQNQLSGVEAGAALAKLLSHAKTVRFLSLGWNKLSLADLRPIAETTTAAWSCNVTCLDLCANPLTTPYKRSSKKSSKRYPVHETNDDEWIGSLVARMPELTHVQLAQAMVGDKPLISLLHSLTRSSSNVEYIGLEWLGLGNRLSALRAIMSNLTAPSRALHLNLSANYLGDSGVEVVATSGAMLASLTLACNFITERGTGMLAKWLPLSGLGSLDLSDNYFGDQGVISLLATHTSDTSAGAPVKSSSNYYTQLTVLGLTSCCLSDTSLRLITDALACKWAPLESLRILRNSRMSPGSKLLL</sequence>
<dbReference type="PANTHER" id="PTHR24112">
    <property type="entry name" value="LEUCINE-RICH REPEAT, ISOFORM F-RELATED"/>
    <property type="match status" value="1"/>
</dbReference>
<evidence type="ECO:0000256" key="1">
    <source>
        <dbReference type="ARBA" id="ARBA00022614"/>
    </source>
</evidence>
<dbReference type="OrthoDB" id="120976at2759"/>
<dbReference type="InterPro" id="IPR001611">
    <property type="entry name" value="Leu-rich_rpt"/>
</dbReference>
<dbReference type="EMBL" id="JANBUH010000049">
    <property type="protein sequence ID" value="KAJ2755758.1"/>
    <property type="molecule type" value="Genomic_DNA"/>
</dbReference>
<proteinExistence type="inferred from homology"/>
<evidence type="ECO:0000313" key="6">
    <source>
        <dbReference type="Proteomes" id="UP001140011"/>
    </source>
</evidence>
<name>A0A9W8H3M0_9FUNG</name>
<dbReference type="AlphaFoldDB" id="A0A9W8H3M0"/>
<dbReference type="Pfam" id="PF13516">
    <property type="entry name" value="LRR_6"/>
    <property type="match status" value="1"/>
</dbReference>
<dbReference type="PANTHER" id="PTHR24112:SF9">
    <property type="entry name" value="PROTEIN PHOSPHATASE 1 REGULATORY SUBUNIT 37"/>
    <property type="match status" value="1"/>
</dbReference>
<feature type="compositionally biased region" description="Low complexity" evidence="4">
    <location>
        <begin position="23"/>
        <end position="38"/>
    </location>
</feature>
<keyword evidence="2" id="KW-0677">Repeat</keyword>
<dbReference type="InterPro" id="IPR032675">
    <property type="entry name" value="LRR_dom_sf"/>
</dbReference>
<keyword evidence="1" id="KW-0433">Leucine-rich repeat</keyword>
<organism evidence="5 6">
    <name type="scientific">Coemansia pectinata</name>
    <dbReference type="NCBI Taxonomy" id="1052879"/>
    <lineage>
        <taxon>Eukaryota</taxon>
        <taxon>Fungi</taxon>
        <taxon>Fungi incertae sedis</taxon>
        <taxon>Zoopagomycota</taxon>
        <taxon>Kickxellomycotina</taxon>
        <taxon>Kickxellomycetes</taxon>
        <taxon>Kickxellales</taxon>
        <taxon>Kickxellaceae</taxon>
        <taxon>Coemansia</taxon>
    </lineage>
</organism>
<dbReference type="SUPFAM" id="SSF52047">
    <property type="entry name" value="RNI-like"/>
    <property type="match status" value="1"/>
</dbReference>
<evidence type="ECO:0000256" key="3">
    <source>
        <dbReference type="ARBA" id="ARBA00038315"/>
    </source>
</evidence>
<gene>
    <name evidence="5" type="primary">NLRP14</name>
    <name evidence="5" type="ORF">GGI19_001379</name>
</gene>
<dbReference type="InterPro" id="IPR051279">
    <property type="entry name" value="PP1-Reg/Actin-Interact_Protein"/>
</dbReference>
<comment type="similarity">
    <text evidence="3">Belongs to the PPP1R37 family.</text>
</comment>
<evidence type="ECO:0000313" key="5">
    <source>
        <dbReference type="EMBL" id="KAJ2755758.1"/>
    </source>
</evidence>
<dbReference type="Gene3D" id="3.80.10.10">
    <property type="entry name" value="Ribonuclease Inhibitor"/>
    <property type="match status" value="2"/>
</dbReference>
<reference evidence="5" key="1">
    <citation type="submission" date="2022-07" db="EMBL/GenBank/DDBJ databases">
        <title>Phylogenomic reconstructions and comparative analyses of Kickxellomycotina fungi.</title>
        <authorList>
            <person name="Reynolds N.K."/>
            <person name="Stajich J.E."/>
            <person name="Barry K."/>
            <person name="Grigoriev I.V."/>
            <person name="Crous P."/>
            <person name="Smith M.E."/>
        </authorList>
    </citation>
    <scope>NUCLEOTIDE SEQUENCE</scope>
    <source>
        <strain evidence="5">BCRC 34297</strain>
    </source>
</reference>
<evidence type="ECO:0000256" key="4">
    <source>
        <dbReference type="SAM" id="MobiDB-lite"/>
    </source>
</evidence>
<dbReference type="SMART" id="SM00368">
    <property type="entry name" value="LRR_RI"/>
    <property type="match status" value="4"/>
</dbReference>